<sequence>MRIDSMPIDGKARWKLSSRLPVYADLGGIQKGVKRFDNLDRQFSTVPSWLGDLIDAREPSLAIQLICSAC</sequence>
<dbReference type="Proteomes" id="UP000030758">
    <property type="component" value="Unassembled WGS sequence"/>
</dbReference>
<protein>
    <submittedName>
        <fullName evidence="1">Uncharacterized protein</fullName>
    </submittedName>
</protein>
<evidence type="ECO:0000313" key="1">
    <source>
        <dbReference type="EMBL" id="KFD61040.1"/>
    </source>
</evidence>
<dbReference type="AlphaFoldDB" id="A0A085MUZ4"/>
<organism evidence="1">
    <name type="scientific">Trichuris suis</name>
    <name type="common">pig whipworm</name>
    <dbReference type="NCBI Taxonomy" id="68888"/>
    <lineage>
        <taxon>Eukaryota</taxon>
        <taxon>Metazoa</taxon>
        <taxon>Ecdysozoa</taxon>
        <taxon>Nematoda</taxon>
        <taxon>Enoplea</taxon>
        <taxon>Dorylaimia</taxon>
        <taxon>Trichinellida</taxon>
        <taxon>Trichuridae</taxon>
        <taxon>Trichuris</taxon>
    </lineage>
</organism>
<accession>A0A085MUZ4</accession>
<reference evidence="1" key="1">
    <citation type="journal article" date="2014" name="Nat. Genet.">
        <title>Genome and transcriptome of the porcine whipworm Trichuris suis.</title>
        <authorList>
            <person name="Jex A.R."/>
            <person name="Nejsum P."/>
            <person name="Schwarz E.M."/>
            <person name="Hu L."/>
            <person name="Young N.D."/>
            <person name="Hall R.S."/>
            <person name="Korhonen P.K."/>
            <person name="Liao S."/>
            <person name="Thamsborg S."/>
            <person name="Xia J."/>
            <person name="Xu P."/>
            <person name="Wang S."/>
            <person name="Scheerlinck J.P."/>
            <person name="Hofmann A."/>
            <person name="Sternberg P.W."/>
            <person name="Wang J."/>
            <person name="Gasser R.B."/>
        </authorList>
    </citation>
    <scope>NUCLEOTIDE SEQUENCE [LARGE SCALE GENOMIC DNA]</scope>
    <source>
        <strain evidence="1">DCEP-RM93F</strain>
    </source>
</reference>
<gene>
    <name evidence="1" type="ORF">M514_12093</name>
</gene>
<dbReference type="EMBL" id="KL367638">
    <property type="protein sequence ID" value="KFD61040.1"/>
    <property type="molecule type" value="Genomic_DNA"/>
</dbReference>
<proteinExistence type="predicted"/>
<name>A0A085MUZ4_9BILA</name>